<keyword evidence="5" id="KW-1185">Reference proteome</keyword>
<comment type="caution">
    <text evidence="4">The sequence shown here is derived from an EMBL/GenBank/DDBJ whole genome shotgun (WGS) entry which is preliminary data.</text>
</comment>
<dbReference type="Gene3D" id="3.60.130.10">
    <property type="entry name" value="Clavaminate synthase-like"/>
    <property type="match status" value="1"/>
</dbReference>
<reference evidence="4 5" key="1">
    <citation type="journal article" date="2017" name="Mol. Biol. Evol.">
        <title>The 4-celled Tetrabaena socialis nuclear genome reveals the essential components for genetic control of cell number at the origin of multicellularity in the volvocine lineage.</title>
        <authorList>
            <person name="Featherston J."/>
            <person name="Arakaki Y."/>
            <person name="Hanschen E.R."/>
            <person name="Ferris P.J."/>
            <person name="Michod R.E."/>
            <person name="Olson B.J.S.C."/>
            <person name="Nozaki H."/>
            <person name="Durand P.M."/>
        </authorList>
    </citation>
    <scope>NUCLEOTIDE SEQUENCE [LARGE SCALE GENOMIC DNA]</scope>
    <source>
        <strain evidence="4 5">NIES-571</strain>
    </source>
</reference>
<feature type="region of interest" description="Disordered" evidence="2">
    <location>
        <begin position="119"/>
        <end position="140"/>
    </location>
</feature>
<dbReference type="InterPro" id="IPR042098">
    <property type="entry name" value="TauD-like_sf"/>
</dbReference>
<feature type="domain" description="TauD/TfdA-like" evidence="3">
    <location>
        <begin position="2"/>
        <end position="123"/>
    </location>
</feature>
<sequence>VGLLCLREARSGGDSLLASAASAFNRLRNRHPQLLEALLAPLPHDRRGEVPAGGLPFFDIPVFSWYEQHLTVFYQRQYFDSAQRFPQARRLTPDDVAALDALDAAVNDPALHLTMRLQPGDMQAGGKEIGGGEGRDEGGV</sequence>
<gene>
    <name evidence="4" type="ORF">TSOC_014854</name>
</gene>
<evidence type="ECO:0000256" key="1">
    <source>
        <dbReference type="ARBA" id="ARBA00023002"/>
    </source>
</evidence>
<dbReference type="Pfam" id="PF02668">
    <property type="entry name" value="TauD"/>
    <property type="match status" value="1"/>
</dbReference>
<accession>A0A2J7ZGH1</accession>
<dbReference type="GO" id="GO:0016491">
    <property type="term" value="F:oxidoreductase activity"/>
    <property type="evidence" value="ECO:0007669"/>
    <property type="project" value="UniProtKB-KW"/>
</dbReference>
<evidence type="ECO:0000259" key="3">
    <source>
        <dbReference type="Pfam" id="PF02668"/>
    </source>
</evidence>
<dbReference type="Proteomes" id="UP000236333">
    <property type="component" value="Unassembled WGS sequence"/>
</dbReference>
<organism evidence="4 5">
    <name type="scientific">Tetrabaena socialis</name>
    <dbReference type="NCBI Taxonomy" id="47790"/>
    <lineage>
        <taxon>Eukaryota</taxon>
        <taxon>Viridiplantae</taxon>
        <taxon>Chlorophyta</taxon>
        <taxon>core chlorophytes</taxon>
        <taxon>Chlorophyceae</taxon>
        <taxon>CS clade</taxon>
        <taxon>Chlamydomonadales</taxon>
        <taxon>Tetrabaenaceae</taxon>
        <taxon>Tetrabaena</taxon>
    </lineage>
</organism>
<evidence type="ECO:0000313" key="5">
    <source>
        <dbReference type="Proteomes" id="UP000236333"/>
    </source>
</evidence>
<evidence type="ECO:0000313" key="4">
    <source>
        <dbReference type="EMBL" id="PNG99372.1"/>
    </source>
</evidence>
<proteinExistence type="predicted"/>
<dbReference type="SUPFAM" id="SSF51197">
    <property type="entry name" value="Clavaminate synthase-like"/>
    <property type="match status" value="1"/>
</dbReference>
<protein>
    <recommendedName>
        <fullName evidence="3">TauD/TfdA-like domain-containing protein</fullName>
    </recommendedName>
</protein>
<keyword evidence="1" id="KW-0560">Oxidoreductase</keyword>
<evidence type="ECO:0000256" key="2">
    <source>
        <dbReference type="SAM" id="MobiDB-lite"/>
    </source>
</evidence>
<feature type="non-terminal residue" evidence="4">
    <location>
        <position position="1"/>
    </location>
</feature>
<dbReference type="InterPro" id="IPR003819">
    <property type="entry name" value="TauD/TfdA-like"/>
</dbReference>
<dbReference type="AlphaFoldDB" id="A0A2J7ZGH1"/>
<dbReference type="EMBL" id="PGGS01003090">
    <property type="protein sequence ID" value="PNG99372.1"/>
    <property type="molecule type" value="Genomic_DNA"/>
</dbReference>
<name>A0A2J7ZGH1_9CHLO</name>
<dbReference type="OrthoDB" id="272271at2759"/>